<evidence type="ECO:0000313" key="2">
    <source>
        <dbReference type="Proteomes" id="UP001597079"/>
    </source>
</evidence>
<evidence type="ECO:0000313" key="1">
    <source>
        <dbReference type="EMBL" id="MFD1675400.1"/>
    </source>
</evidence>
<evidence type="ECO:0008006" key="3">
    <source>
        <dbReference type="Google" id="ProtNLM"/>
    </source>
</evidence>
<sequence>MLQLAQGAFTAAQVKAALHAVGGARRIAYRFAHLTKDDVFIRDITSLVQADQGSISMDSSADQIKRSATLTVKDDGQINWPQDRIQVYAQLCVPPGRILAGQYSGAWVEWPQGIFLLSSPTRKYQGLNRYRDVQAYDAMQVLTDVGFTARCIINEGDNYVEFVKGILTDAGITKINIDPCDKTIPTWMDWSPDTSRLDVANQLLQLINYQTLHVDENGYFTSHPYQTPQVRPEEYVYTTDDQSVIFTGATDTADYFSVPNTWIGVVSEPNDLYLTYTYTNDDPNSPTSTVSRGHAVTKYIDVQATDLDSLQGLVQQQASKDSMIHQVSFSTAIMPIHSYDDVYHFTHKNLGIDSKFEEQSWTMPLQAGGQMQHVANEVVPI</sequence>
<protein>
    <recommendedName>
        <fullName evidence="3">DUF5048 domain-containing protein</fullName>
    </recommendedName>
</protein>
<dbReference type="Proteomes" id="UP001597079">
    <property type="component" value="Unassembled WGS sequence"/>
</dbReference>
<gene>
    <name evidence="1" type="ORF">ACFSB2_11915</name>
</gene>
<reference evidence="2" key="1">
    <citation type="journal article" date="2019" name="Int. J. Syst. Evol. Microbiol.">
        <title>The Global Catalogue of Microorganisms (GCM) 10K type strain sequencing project: providing services to taxonomists for standard genome sequencing and annotation.</title>
        <authorList>
            <consortium name="The Broad Institute Genomics Platform"/>
            <consortium name="The Broad Institute Genome Sequencing Center for Infectious Disease"/>
            <person name="Wu L."/>
            <person name="Ma J."/>
        </authorList>
    </citation>
    <scope>NUCLEOTIDE SEQUENCE [LARGE SCALE GENOMIC DNA]</scope>
    <source>
        <strain evidence="2">CGMCC 1.12286</strain>
    </source>
</reference>
<organism evidence="1 2">
    <name type="scientific">Alicyclobacillus fodiniaquatilis</name>
    <dbReference type="NCBI Taxonomy" id="1661150"/>
    <lineage>
        <taxon>Bacteria</taxon>
        <taxon>Bacillati</taxon>
        <taxon>Bacillota</taxon>
        <taxon>Bacilli</taxon>
        <taxon>Bacillales</taxon>
        <taxon>Alicyclobacillaceae</taxon>
        <taxon>Alicyclobacillus</taxon>
    </lineage>
</organism>
<comment type="caution">
    <text evidence="1">The sequence shown here is derived from an EMBL/GenBank/DDBJ whole genome shotgun (WGS) entry which is preliminary data.</text>
</comment>
<accession>A0ABW4JJK1</accession>
<keyword evidence="2" id="KW-1185">Reference proteome</keyword>
<dbReference type="RefSeq" id="WP_377943272.1">
    <property type="nucleotide sequence ID" value="NZ_JBHUCX010000028.1"/>
</dbReference>
<dbReference type="EMBL" id="JBHUCX010000028">
    <property type="protein sequence ID" value="MFD1675400.1"/>
    <property type="molecule type" value="Genomic_DNA"/>
</dbReference>
<name>A0ABW4JJK1_9BACL</name>
<proteinExistence type="predicted"/>